<protein>
    <submittedName>
        <fullName evidence="2">Uncharacterized protein</fullName>
    </submittedName>
</protein>
<proteinExistence type="predicted"/>
<dbReference type="OrthoDB" id="2393824at2759"/>
<dbReference type="EMBL" id="KV425903">
    <property type="protein sequence ID" value="KZW00178.1"/>
    <property type="molecule type" value="Genomic_DNA"/>
</dbReference>
<evidence type="ECO:0000313" key="2">
    <source>
        <dbReference type="EMBL" id="KZW00178.1"/>
    </source>
</evidence>
<reference evidence="2 3" key="1">
    <citation type="journal article" date="2016" name="Mol. Biol. Evol.">
        <title>Comparative Genomics of Early-Diverging Mushroom-Forming Fungi Provides Insights into the Origins of Lignocellulose Decay Capabilities.</title>
        <authorList>
            <person name="Nagy L.G."/>
            <person name="Riley R."/>
            <person name="Tritt A."/>
            <person name="Adam C."/>
            <person name="Daum C."/>
            <person name="Floudas D."/>
            <person name="Sun H."/>
            <person name="Yadav J.S."/>
            <person name="Pangilinan J."/>
            <person name="Larsson K.H."/>
            <person name="Matsuura K."/>
            <person name="Barry K."/>
            <person name="Labutti K."/>
            <person name="Kuo R."/>
            <person name="Ohm R.A."/>
            <person name="Bhattacharya S.S."/>
            <person name="Shirouzu T."/>
            <person name="Yoshinaga Y."/>
            <person name="Martin F.M."/>
            <person name="Grigoriev I.V."/>
            <person name="Hibbett D.S."/>
        </authorList>
    </citation>
    <scope>NUCLEOTIDE SEQUENCE [LARGE SCALE GENOMIC DNA]</scope>
    <source>
        <strain evidence="2 3">HHB12029</strain>
    </source>
</reference>
<dbReference type="Proteomes" id="UP000077266">
    <property type="component" value="Unassembled WGS sequence"/>
</dbReference>
<evidence type="ECO:0000313" key="3">
    <source>
        <dbReference type="Proteomes" id="UP000077266"/>
    </source>
</evidence>
<sequence length="1000" mass="111755">MSEPDPPNFLAPVVVYLPQLLQANSSRTKAQIARIIYANCALYDTDGELESVPTSDLAVNPDYEDDIEALYSEAVRQPPDAVTLLGIVQSLSGKFKAARAVPLADKSTPMKRKHEESSEDDHEAGYPSTSAPSAPILIGSPISEGRSKSSNVRTWINANGEAIGRTYVTYMPFSESPDLGRIKTNMLRGISDIISQREDYWPRWSADNWEEADPQIRQHVENLRLWTVPHSTSGTPDLMTYMLGELAALDPKADARLRDLFANDVIDWQINNASGTGKSRFLFELLSLEYGLYFTGLWQQPQDPYGSRDVQDAISLFPERNEHEAVAYFEPLAGLVNPKDPSVLTFRTTNHEIARHMFLIVILSRLIVLEAFVKKWSIRARHDGLSADDARRAGARLWCRLQIYPKLGKDKDIFNSLTTAMLRASPKSVLDQIGKLVSKLESEAYSWCFRLRFVVVDEAQRLCGLYPNAFCASDGATPRPVLRPLVLVLREVFASPQILVAGTKLGEDIVRDAIGSTIGKPNSTLRSFHDLGGGADAERITALLKRFFGEVYVARIPAPILSDVTFWLPGRYRFPALFVQHVLDRGWRPVEDLSAVLCNIVQSLSGVRLAEDFPMISNINPSPVISQRLNQVVIPEQHKELVEELKLIVLNLVTGKGFPVIKDRLEDYVTFGIGRLGKSLSLDDITPTKVDNRSPIVIDEPIVLAALVQWLNTRPENTFNDLLTRELRSSYENPKDSEKGFAWENILLFKLKQTLSVANGVPLTDVVDFKYLRPQWAGSTVQLISVMSAFSTTGAHVIASSTIDGPIVFESKLPYTTLRWFQGQDGHRVAFLKPDDDLGPDVILGLRLSTGEEVLLVLQMKHWQHSQYYQGAVRKALHKLSPEYYWKEYAQERQTLLQRMDSLPAYGPKMPERSSTVASEQPVSGPSYDGGPAKYPIVRVMCTIDGSHQHPDYKWENLGAYPIAYLSPQFLQDCTIDMPAIKQAIAVGKVMKPYKKGGTA</sequence>
<dbReference type="InParanoid" id="A0A165N450"/>
<evidence type="ECO:0000256" key="1">
    <source>
        <dbReference type="SAM" id="MobiDB-lite"/>
    </source>
</evidence>
<keyword evidence="3" id="KW-1185">Reference proteome</keyword>
<organism evidence="2 3">
    <name type="scientific">Exidia glandulosa HHB12029</name>
    <dbReference type="NCBI Taxonomy" id="1314781"/>
    <lineage>
        <taxon>Eukaryota</taxon>
        <taxon>Fungi</taxon>
        <taxon>Dikarya</taxon>
        <taxon>Basidiomycota</taxon>
        <taxon>Agaricomycotina</taxon>
        <taxon>Agaricomycetes</taxon>
        <taxon>Auriculariales</taxon>
        <taxon>Exidiaceae</taxon>
        <taxon>Exidia</taxon>
    </lineage>
</organism>
<feature type="region of interest" description="Disordered" evidence="1">
    <location>
        <begin position="103"/>
        <end position="149"/>
    </location>
</feature>
<name>A0A165N450_EXIGL</name>
<dbReference type="AlphaFoldDB" id="A0A165N450"/>
<gene>
    <name evidence="2" type="ORF">EXIGLDRAFT_722745</name>
</gene>
<accession>A0A165N450</accession>